<evidence type="ECO:0000313" key="3">
    <source>
        <dbReference type="Proteomes" id="UP000220904"/>
    </source>
</evidence>
<name>A0A2A7B6I3_9FIRM</name>
<reference evidence="2 3" key="1">
    <citation type="journal article" date="2017" name="Front. Microbiol.">
        <title>New Insights into the Diversity of the Genus Faecalibacterium.</title>
        <authorList>
            <person name="Benevides L."/>
            <person name="Burman S."/>
            <person name="Martin R."/>
            <person name="Robert V."/>
            <person name="Thomas M."/>
            <person name="Miquel S."/>
            <person name="Chain F."/>
            <person name="Sokol H."/>
            <person name="Bermudez-Humaran L.G."/>
            <person name="Morrison M."/>
            <person name="Langella P."/>
            <person name="Azevedo V.A."/>
            <person name="Chatel J.M."/>
            <person name="Soares S."/>
        </authorList>
    </citation>
    <scope>NUCLEOTIDE SEQUENCE [LARGE SCALE GENOMIC DNA]</scope>
    <source>
        <strain evidence="2 3">AHMP21</strain>
    </source>
</reference>
<accession>A0A2A7B6I3</accession>
<gene>
    <name evidence="2" type="ORF">CHR60_09900</name>
</gene>
<evidence type="ECO:0000259" key="1">
    <source>
        <dbReference type="Pfam" id="PF01844"/>
    </source>
</evidence>
<evidence type="ECO:0000313" key="2">
    <source>
        <dbReference type="EMBL" id="PDX87014.1"/>
    </source>
</evidence>
<sequence>MTERLLNWLKSLIASGDVHPFYCSSQWVRLSHEVLDMDKHECQICKQRGRYRRADLVHHVNHVKDAPERALDIWYTDADGNRKRNLISVCKDCHETVCHPERMRKCSGGAPLTIERWD</sequence>
<comment type="caution">
    <text evidence="2">The sequence shown here is derived from an EMBL/GenBank/DDBJ whole genome shotgun (WGS) entry which is preliminary data.</text>
</comment>
<dbReference type="AlphaFoldDB" id="A0A2A7B6I3"/>
<feature type="domain" description="HNH" evidence="1">
    <location>
        <begin position="42"/>
        <end position="96"/>
    </location>
</feature>
<dbReference type="GO" id="GO:0003676">
    <property type="term" value="F:nucleic acid binding"/>
    <property type="evidence" value="ECO:0007669"/>
    <property type="project" value="InterPro"/>
</dbReference>
<organism evidence="2 3">
    <name type="scientific">Faecalibacterium prausnitzii</name>
    <dbReference type="NCBI Taxonomy" id="853"/>
    <lineage>
        <taxon>Bacteria</taxon>
        <taxon>Bacillati</taxon>
        <taxon>Bacillota</taxon>
        <taxon>Clostridia</taxon>
        <taxon>Eubacteriales</taxon>
        <taxon>Oscillospiraceae</taxon>
        <taxon>Faecalibacterium</taxon>
    </lineage>
</organism>
<dbReference type="InterPro" id="IPR002711">
    <property type="entry name" value="HNH"/>
</dbReference>
<dbReference type="Proteomes" id="UP000220904">
    <property type="component" value="Unassembled WGS sequence"/>
</dbReference>
<dbReference type="OrthoDB" id="9811997at2"/>
<dbReference type="GO" id="GO:0008270">
    <property type="term" value="F:zinc ion binding"/>
    <property type="evidence" value="ECO:0007669"/>
    <property type="project" value="InterPro"/>
</dbReference>
<dbReference type="GO" id="GO:0004519">
    <property type="term" value="F:endonuclease activity"/>
    <property type="evidence" value="ECO:0007669"/>
    <property type="project" value="InterPro"/>
</dbReference>
<protein>
    <recommendedName>
        <fullName evidence="1">HNH domain-containing protein</fullName>
    </recommendedName>
</protein>
<dbReference type="EMBL" id="NOUV01000014">
    <property type="protein sequence ID" value="PDX87014.1"/>
    <property type="molecule type" value="Genomic_DNA"/>
</dbReference>
<proteinExistence type="predicted"/>
<dbReference type="RefSeq" id="WP_097792836.1">
    <property type="nucleotide sequence ID" value="NZ_NOUV01000014.1"/>
</dbReference>
<dbReference type="Pfam" id="PF01844">
    <property type="entry name" value="HNH"/>
    <property type="match status" value="1"/>
</dbReference>